<protein>
    <recommendedName>
        <fullName evidence="15">RNA helicase</fullName>
    </recommendedName>
</protein>
<evidence type="ECO:0000313" key="14">
    <source>
        <dbReference type="Proteomes" id="UP001165060"/>
    </source>
</evidence>
<keyword evidence="14" id="KW-1185">Reference proteome</keyword>
<keyword evidence="6" id="KW-0269">Exonuclease</keyword>
<feature type="domain" description="Helicase ATP-binding" evidence="11">
    <location>
        <begin position="277"/>
        <end position="423"/>
    </location>
</feature>
<evidence type="ECO:0000256" key="6">
    <source>
        <dbReference type="ARBA" id="ARBA00022839"/>
    </source>
</evidence>
<dbReference type="SUPFAM" id="SSF52540">
    <property type="entry name" value="P-loop containing nucleoside triphosphate hydrolases"/>
    <property type="match status" value="2"/>
</dbReference>
<dbReference type="SMART" id="SM00490">
    <property type="entry name" value="HELICc"/>
    <property type="match status" value="1"/>
</dbReference>
<evidence type="ECO:0000256" key="9">
    <source>
        <dbReference type="SAM" id="SignalP"/>
    </source>
</evidence>
<gene>
    <name evidence="13" type="ORF">TeGR_g12871</name>
</gene>
<dbReference type="PANTHER" id="PTHR47959">
    <property type="entry name" value="ATP-DEPENDENT RNA HELICASE RHLE-RELATED"/>
    <property type="match status" value="1"/>
</dbReference>
<evidence type="ECO:0000256" key="4">
    <source>
        <dbReference type="ARBA" id="ARBA00022801"/>
    </source>
</evidence>
<dbReference type="InterPro" id="IPR001870">
    <property type="entry name" value="B30.2/SPRY"/>
</dbReference>
<evidence type="ECO:0000259" key="11">
    <source>
        <dbReference type="PROSITE" id="PS51192"/>
    </source>
</evidence>
<dbReference type="PANTHER" id="PTHR47959:SF13">
    <property type="entry name" value="ATP-DEPENDENT RNA HELICASE RHLE"/>
    <property type="match status" value="1"/>
</dbReference>
<dbReference type="InterPro" id="IPR043136">
    <property type="entry name" value="B30.2/SPRY_sf"/>
</dbReference>
<dbReference type="InterPro" id="IPR014001">
    <property type="entry name" value="Helicase_ATP-bd"/>
</dbReference>
<dbReference type="PROSITE" id="PS51194">
    <property type="entry name" value="HELICASE_CTER"/>
    <property type="match status" value="1"/>
</dbReference>
<dbReference type="CDD" id="cd18787">
    <property type="entry name" value="SF2_C_DEAD"/>
    <property type="match status" value="1"/>
</dbReference>
<keyword evidence="2" id="KW-0540">Nuclease</keyword>
<name>A0ABQ6M433_9STRA</name>
<feature type="domain" description="Helicase C-terminal" evidence="12">
    <location>
        <begin position="492"/>
        <end position="653"/>
    </location>
</feature>
<dbReference type="Pfam" id="PF00622">
    <property type="entry name" value="SPRY"/>
    <property type="match status" value="1"/>
</dbReference>
<reference evidence="13 14" key="1">
    <citation type="journal article" date="2023" name="Commun. Biol.">
        <title>Genome analysis of Parmales, the sister group of diatoms, reveals the evolutionary specialization of diatoms from phago-mixotrophs to photoautotrophs.</title>
        <authorList>
            <person name="Ban H."/>
            <person name="Sato S."/>
            <person name="Yoshikawa S."/>
            <person name="Yamada K."/>
            <person name="Nakamura Y."/>
            <person name="Ichinomiya M."/>
            <person name="Sato N."/>
            <person name="Blanc-Mathieu R."/>
            <person name="Endo H."/>
            <person name="Kuwata A."/>
            <person name="Ogata H."/>
        </authorList>
    </citation>
    <scope>NUCLEOTIDE SEQUENCE [LARGE SCALE GENOMIC DNA]</scope>
</reference>
<dbReference type="Gene3D" id="2.60.120.920">
    <property type="match status" value="1"/>
</dbReference>
<keyword evidence="9" id="KW-0732">Signal</keyword>
<dbReference type="InterPro" id="IPR013320">
    <property type="entry name" value="ConA-like_dom_sf"/>
</dbReference>
<dbReference type="EMBL" id="BRYB01001139">
    <property type="protein sequence ID" value="GMI19120.1"/>
    <property type="molecule type" value="Genomic_DNA"/>
</dbReference>
<dbReference type="InterPro" id="IPR001650">
    <property type="entry name" value="Helicase_C-like"/>
</dbReference>
<dbReference type="InterPro" id="IPR011545">
    <property type="entry name" value="DEAD/DEAH_box_helicase_dom"/>
</dbReference>
<evidence type="ECO:0000256" key="5">
    <source>
        <dbReference type="ARBA" id="ARBA00022806"/>
    </source>
</evidence>
<dbReference type="SUPFAM" id="SSF49899">
    <property type="entry name" value="Concanavalin A-like lectins/glucanases"/>
    <property type="match status" value="1"/>
</dbReference>
<feature type="chain" id="PRO_5047046615" description="RNA helicase" evidence="9">
    <location>
        <begin position="17"/>
        <end position="767"/>
    </location>
</feature>
<evidence type="ECO:0000256" key="2">
    <source>
        <dbReference type="ARBA" id="ARBA00022722"/>
    </source>
</evidence>
<evidence type="ECO:0008006" key="15">
    <source>
        <dbReference type="Google" id="ProtNLM"/>
    </source>
</evidence>
<feature type="region of interest" description="Disordered" evidence="8">
    <location>
        <begin position="259"/>
        <end position="278"/>
    </location>
</feature>
<comment type="similarity">
    <text evidence="1">Belongs to the DEAD box helicase family. DDX1 subfamily.</text>
</comment>
<proteinExistence type="inferred from homology"/>
<dbReference type="InterPro" id="IPR027417">
    <property type="entry name" value="P-loop_NTPase"/>
</dbReference>
<dbReference type="SMART" id="SM00487">
    <property type="entry name" value="DEXDc"/>
    <property type="match status" value="1"/>
</dbReference>
<keyword evidence="5" id="KW-0347">Helicase</keyword>
<evidence type="ECO:0000259" key="10">
    <source>
        <dbReference type="PROSITE" id="PS50188"/>
    </source>
</evidence>
<feature type="domain" description="B30.2/SPRY" evidence="10">
    <location>
        <begin position="73"/>
        <end position="254"/>
    </location>
</feature>
<evidence type="ECO:0000313" key="13">
    <source>
        <dbReference type="EMBL" id="GMI19120.1"/>
    </source>
</evidence>
<dbReference type="Pfam" id="PF00270">
    <property type="entry name" value="DEAD"/>
    <property type="match status" value="2"/>
</dbReference>
<dbReference type="Proteomes" id="UP001165060">
    <property type="component" value="Unassembled WGS sequence"/>
</dbReference>
<comment type="caution">
    <text evidence="13">The sequence shown here is derived from an EMBL/GenBank/DDBJ whole genome shotgun (WGS) entry which is preliminary data.</text>
</comment>
<evidence type="ECO:0000256" key="1">
    <source>
        <dbReference type="ARBA" id="ARBA00008765"/>
    </source>
</evidence>
<keyword evidence="7" id="KW-0067">ATP-binding</keyword>
<evidence type="ECO:0000259" key="12">
    <source>
        <dbReference type="PROSITE" id="PS51194"/>
    </source>
</evidence>
<evidence type="ECO:0000256" key="3">
    <source>
        <dbReference type="ARBA" id="ARBA00022741"/>
    </source>
</evidence>
<sequence length="767" mass="81312">MSGGFSALGLSPSLLSSILSTAPSWLLPTGIQDEAIPLILGGQDVLAAAETGSGKTAAFALPILQLCIEQQEAAAGGGPPSLPPPPPPPLVPFTLSPLDRAASVALASDSLTLQSRAASSWAGVRATTGVLSGKTSFEVRVRDEGIVRVGVSRAGDPLELGKGECSVGYGGTGTKVAGGKFEKFGEEFTEGDTVTCEFDVDPAKASFAVSFGVNGAPPQLAAALPLPAGAALFPHVCVKNAECRVDLAALSSLPPADTCPNPATAPPTPAPPPPSAAPGGPLAIVLEPVRDLAEQTYECFRQLAASLSPPVRTALLTGGVSPKETLAALKKGEVDVLVGTVPIVYEFMRSGRIPAARARFLVLDEADQLTGPDTIDKLRGIYGLLPGRAAAGADKLQCCFFSATLHSKAVRDLAEEVCYKPTWVDLKGKESVPDTVHHCVVRVAPGAEAGGRGEVRGDGVHQKYGKPGEDLEEDLDGKARASQRIKELKPRLLLKLVERFKMEQVLVFCRTNLDCDLLEKYLVSLGGGLGKGGEFSCRVLAGMRTMQERRASLLAFKEGACRILIATDVAARGIDISGLPYVINMTLPDMSENYVHRVGRVGRAERMGLALSLVAECEERVWYCQNKKKPPQFDRSDYDKGGNCIWYNEREMLKAVEKRLGDLKVAQLALPDLALPDEIEQMMANGGYGSAAGEGAVDPDLAQHLEQLKGDVKTLGVLEFQLQTHFLRQQRKAACEDMEVEEQVGVLGVQEGHGTTGYQVQHKKNSS</sequence>
<dbReference type="InterPro" id="IPR003877">
    <property type="entry name" value="SPRY_dom"/>
</dbReference>
<keyword evidence="3" id="KW-0547">Nucleotide-binding</keyword>
<feature type="signal peptide" evidence="9">
    <location>
        <begin position="1"/>
        <end position="16"/>
    </location>
</feature>
<evidence type="ECO:0000256" key="7">
    <source>
        <dbReference type="ARBA" id="ARBA00022840"/>
    </source>
</evidence>
<dbReference type="Pfam" id="PF00271">
    <property type="entry name" value="Helicase_C"/>
    <property type="match status" value="1"/>
</dbReference>
<dbReference type="SMART" id="SM00449">
    <property type="entry name" value="SPRY"/>
    <property type="match status" value="1"/>
</dbReference>
<dbReference type="PROSITE" id="PS51192">
    <property type="entry name" value="HELICASE_ATP_BIND_1"/>
    <property type="match status" value="1"/>
</dbReference>
<feature type="compositionally biased region" description="Pro residues" evidence="8">
    <location>
        <begin position="263"/>
        <end position="276"/>
    </location>
</feature>
<evidence type="ECO:0000256" key="8">
    <source>
        <dbReference type="SAM" id="MobiDB-lite"/>
    </source>
</evidence>
<organism evidence="13 14">
    <name type="scientific">Tetraparma gracilis</name>
    <dbReference type="NCBI Taxonomy" id="2962635"/>
    <lineage>
        <taxon>Eukaryota</taxon>
        <taxon>Sar</taxon>
        <taxon>Stramenopiles</taxon>
        <taxon>Ochrophyta</taxon>
        <taxon>Bolidophyceae</taxon>
        <taxon>Parmales</taxon>
        <taxon>Triparmaceae</taxon>
        <taxon>Tetraparma</taxon>
    </lineage>
</organism>
<dbReference type="Gene3D" id="3.40.50.300">
    <property type="entry name" value="P-loop containing nucleotide triphosphate hydrolases"/>
    <property type="match status" value="3"/>
</dbReference>
<dbReference type="InterPro" id="IPR050079">
    <property type="entry name" value="DEAD_box_RNA_helicase"/>
</dbReference>
<dbReference type="PROSITE" id="PS50188">
    <property type="entry name" value="B302_SPRY"/>
    <property type="match status" value="1"/>
</dbReference>
<keyword evidence="4" id="KW-0378">Hydrolase</keyword>
<feature type="region of interest" description="Disordered" evidence="8">
    <location>
        <begin position="452"/>
        <end position="473"/>
    </location>
</feature>
<feature type="compositionally biased region" description="Basic and acidic residues" evidence="8">
    <location>
        <begin position="452"/>
        <end position="469"/>
    </location>
</feature>
<accession>A0ABQ6M433</accession>